<organism evidence="6 7">
    <name type="scientific">Longivirga aurantiaca</name>
    <dbReference type="NCBI Taxonomy" id="1837743"/>
    <lineage>
        <taxon>Bacteria</taxon>
        <taxon>Bacillati</taxon>
        <taxon>Actinomycetota</taxon>
        <taxon>Actinomycetes</taxon>
        <taxon>Sporichthyales</taxon>
        <taxon>Sporichthyaceae</taxon>
        <taxon>Longivirga</taxon>
    </lineage>
</organism>
<evidence type="ECO:0000256" key="4">
    <source>
        <dbReference type="SAM" id="SignalP"/>
    </source>
</evidence>
<evidence type="ECO:0000256" key="2">
    <source>
        <dbReference type="ARBA" id="ARBA00022729"/>
    </source>
</evidence>
<accession>A0ABW1T0M3</accession>
<dbReference type="PANTHER" id="PTHR30036">
    <property type="entry name" value="D-XYLOSE-BINDING PERIPLASMIC PROTEIN"/>
    <property type="match status" value="1"/>
</dbReference>
<evidence type="ECO:0000313" key="6">
    <source>
        <dbReference type="EMBL" id="MFC6238263.1"/>
    </source>
</evidence>
<gene>
    <name evidence="6" type="ORF">ACFQGU_10260</name>
</gene>
<keyword evidence="2 4" id="KW-0732">Signal</keyword>
<dbReference type="Gene3D" id="3.40.50.2300">
    <property type="match status" value="2"/>
</dbReference>
<reference evidence="7" key="1">
    <citation type="journal article" date="2019" name="Int. J. Syst. Evol. Microbiol.">
        <title>The Global Catalogue of Microorganisms (GCM) 10K type strain sequencing project: providing services to taxonomists for standard genome sequencing and annotation.</title>
        <authorList>
            <consortium name="The Broad Institute Genomics Platform"/>
            <consortium name="The Broad Institute Genome Sequencing Center for Infectious Disease"/>
            <person name="Wu L."/>
            <person name="Ma J."/>
        </authorList>
    </citation>
    <scope>NUCLEOTIDE SEQUENCE [LARGE SCALE GENOMIC DNA]</scope>
    <source>
        <strain evidence="7">CGMCC 4.7317</strain>
    </source>
</reference>
<name>A0ABW1T0M3_9ACTN</name>
<dbReference type="InterPro" id="IPR025997">
    <property type="entry name" value="SBP_2_dom"/>
</dbReference>
<dbReference type="PANTHER" id="PTHR30036:SF1">
    <property type="entry name" value="D-XYLOSE-BINDING PERIPLASMIC PROTEIN"/>
    <property type="match status" value="1"/>
</dbReference>
<evidence type="ECO:0000256" key="1">
    <source>
        <dbReference type="ARBA" id="ARBA00004196"/>
    </source>
</evidence>
<dbReference type="Pfam" id="PF13407">
    <property type="entry name" value="Peripla_BP_4"/>
    <property type="match status" value="1"/>
</dbReference>
<comment type="caution">
    <text evidence="6">The sequence shown here is derived from an EMBL/GenBank/DDBJ whole genome shotgun (WGS) entry which is preliminary data.</text>
</comment>
<feature type="chain" id="PRO_5046518108" evidence="4">
    <location>
        <begin position="26"/>
        <end position="376"/>
    </location>
</feature>
<dbReference type="SUPFAM" id="SSF53822">
    <property type="entry name" value="Periplasmic binding protein-like I"/>
    <property type="match status" value="1"/>
</dbReference>
<keyword evidence="7" id="KW-1185">Reference proteome</keyword>
<evidence type="ECO:0000313" key="7">
    <source>
        <dbReference type="Proteomes" id="UP001596138"/>
    </source>
</evidence>
<dbReference type="RefSeq" id="WP_386766326.1">
    <property type="nucleotide sequence ID" value="NZ_JBHSTI010000008.1"/>
</dbReference>
<dbReference type="EMBL" id="JBHSTI010000008">
    <property type="protein sequence ID" value="MFC6238263.1"/>
    <property type="molecule type" value="Genomic_DNA"/>
</dbReference>
<dbReference type="Proteomes" id="UP001596138">
    <property type="component" value="Unassembled WGS sequence"/>
</dbReference>
<evidence type="ECO:0000259" key="5">
    <source>
        <dbReference type="Pfam" id="PF13407"/>
    </source>
</evidence>
<protein>
    <submittedName>
        <fullName evidence="6">Sugar ABC transporter substrate-binding protein</fullName>
    </submittedName>
</protein>
<feature type="domain" description="Periplasmic binding protein" evidence="5">
    <location>
        <begin position="52"/>
        <end position="310"/>
    </location>
</feature>
<proteinExistence type="predicted"/>
<dbReference type="InterPro" id="IPR050555">
    <property type="entry name" value="Bact_Solute-Bind_Prot2"/>
</dbReference>
<feature type="compositionally biased region" description="Low complexity" evidence="3">
    <location>
        <begin position="28"/>
        <end position="46"/>
    </location>
</feature>
<dbReference type="PROSITE" id="PS51257">
    <property type="entry name" value="PROKAR_LIPOPROTEIN"/>
    <property type="match status" value="1"/>
</dbReference>
<dbReference type="InterPro" id="IPR028082">
    <property type="entry name" value="Peripla_BP_I"/>
</dbReference>
<sequence>MSKRHLAIAGAAALSLLLAACGSSSDGGTTTSAAPAESSSSAAPAGGKVGVILPDAASSPRWENNDRPALDAAITGAGFEAIIQNADKDVSKFATLCDSMINQGVNVLMIVNLDSESGAACQKKALDAGIPSIDYDRLTLGGSAKYYVSFDNVQVGKLMGDGLIKCLDTAGKTKANIVFINGDPTDNNAALFKEGYAGALKAKIDSGDYTLVGDQTGKWDATVAQTTFEQLYTQNDGKVDGVISANDTMAGGIVTVLTNNKVAGQVPVTGQDASDEGLQRVIAGTQCGTVFKDVNVEAKAAADLAIAILKDDGSADALVNGKVTDSTTNVEVPSVFATPVWVTQENIKAPFDAGYTTVEKVCTADYADACAKLGLS</sequence>
<feature type="region of interest" description="Disordered" evidence="3">
    <location>
        <begin position="28"/>
        <end position="47"/>
    </location>
</feature>
<comment type="subcellular location">
    <subcellularLocation>
        <location evidence="1">Cell envelope</location>
    </subcellularLocation>
</comment>
<feature type="signal peptide" evidence="4">
    <location>
        <begin position="1"/>
        <end position="25"/>
    </location>
</feature>
<evidence type="ECO:0000256" key="3">
    <source>
        <dbReference type="SAM" id="MobiDB-lite"/>
    </source>
</evidence>